<keyword evidence="2 4" id="KW-0378">Hydrolase</keyword>
<comment type="catalytic activity">
    <reaction evidence="3 4">
        <text>[protein]-L-glutamate 5-O-methyl ester + H2O = L-glutamyl-[protein] + methanol + H(+)</text>
        <dbReference type="Rhea" id="RHEA:23236"/>
        <dbReference type="Rhea" id="RHEA-COMP:10208"/>
        <dbReference type="Rhea" id="RHEA-COMP:10311"/>
        <dbReference type="ChEBI" id="CHEBI:15377"/>
        <dbReference type="ChEBI" id="CHEBI:15378"/>
        <dbReference type="ChEBI" id="CHEBI:17790"/>
        <dbReference type="ChEBI" id="CHEBI:29973"/>
        <dbReference type="ChEBI" id="CHEBI:82795"/>
        <dbReference type="EC" id="3.1.1.61"/>
    </reaction>
</comment>
<evidence type="ECO:0000256" key="1">
    <source>
        <dbReference type="ARBA" id="ARBA00022500"/>
    </source>
</evidence>
<comment type="catalytic activity">
    <reaction evidence="4">
        <text>L-glutaminyl-[protein] + H2O = L-glutamyl-[protein] + NH4(+)</text>
        <dbReference type="Rhea" id="RHEA:16441"/>
        <dbReference type="Rhea" id="RHEA-COMP:10207"/>
        <dbReference type="Rhea" id="RHEA-COMP:10208"/>
        <dbReference type="ChEBI" id="CHEBI:15377"/>
        <dbReference type="ChEBI" id="CHEBI:28938"/>
        <dbReference type="ChEBI" id="CHEBI:29973"/>
        <dbReference type="ChEBI" id="CHEBI:30011"/>
        <dbReference type="EC" id="3.5.1.44"/>
    </reaction>
</comment>
<dbReference type="InterPro" id="IPR011006">
    <property type="entry name" value="CheY-like_superfamily"/>
</dbReference>
<dbReference type="Proteomes" id="UP000602745">
    <property type="component" value="Unassembled WGS sequence"/>
</dbReference>
<comment type="domain">
    <text evidence="4">Contains a C-terminal catalytic domain, and an N-terminal region which modulates catalytic activity.</text>
</comment>
<name>A0A8J2YGJ6_9RHOB</name>
<keyword evidence="1 4" id="KW-0145">Chemotaxis</keyword>
<dbReference type="Pfam" id="PF00072">
    <property type="entry name" value="Response_reg"/>
    <property type="match status" value="1"/>
</dbReference>
<dbReference type="GO" id="GO:0008984">
    <property type="term" value="F:protein-glutamate methylesterase activity"/>
    <property type="evidence" value="ECO:0007669"/>
    <property type="project" value="UniProtKB-UniRule"/>
</dbReference>
<dbReference type="EMBL" id="BMCP01000002">
    <property type="protein sequence ID" value="GGE39540.1"/>
    <property type="molecule type" value="Genomic_DNA"/>
</dbReference>
<dbReference type="InterPro" id="IPR000673">
    <property type="entry name" value="Sig_transdc_resp-reg_Me-estase"/>
</dbReference>
<evidence type="ECO:0000259" key="7">
    <source>
        <dbReference type="PROSITE" id="PS50110"/>
    </source>
</evidence>
<dbReference type="EC" id="3.5.1.44" evidence="4"/>
<dbReference type="EC" id="3.1.1.61" evidence="4"/>
<dbReference type="PANTHER" id="PTHR42872:SF3">
    <property type="entry name" value="PROTEIN-GLUTAMATE METHYLESTERASE_PROTEIN-GLUTAMINE GLUTAMINASE 1"/>
    <property type="match status" value="1"/>
</dbReference>
<dbReference type="HAMAP" id="MF_00099">
    <property type="entry name" value="CheB_chemtxs"/>
    <property type="match status" value="1"/>
</dbReference>
<evidence type="ECO:0000256" key="3">
    <source>
        <dbReference type="ARBA" id="ARBA00048267"/>
    </source>
</evidence>
<dbReference type="AlphaFoldDB" id="A0A8J2YGJ6"/>
<evidence type="ECO:0000313" key="9">
    <source>
        <dbReference type="EMBL" id="GGE39540.1"/>
    </source>
</evidence>
<feature type="active site" evidence="4 5">
    <location>
        <position position="198"/>
    </location>
</feature>
<dbReference type="GO" id="GO:0006935">
    <property type="term" value="P:chemotaxis"/>
    <property type="evidence" value="ECO:0007669"/>
    <property type="project" value="UniProtKB-UniRule"/>
</dbReference>
<dbReference type="NCBIfam" id="NF001965">
    <property type="entry name" value="PRK00742.1"/>
    <property type="match status" value="1"/>
</dbReference>
<gene>
    <name evidence="9" type="primary">cheB2</name>
    <name evidence="4" type="synonym">cheB</name>
    <name evidence="9" type="ORF">GCM10007276_16100</name>
</gene>
<dbReference type="SUPFAM" id="SSF52172">
    <property type="entry name" value="CheY-like"/>
    <property type="match status" value="1"/>
</dbReference>
<dbReference type="CDD" id="cd16432">
    <property type="entry name" value="CheB_Rec"/>
    <property type="match status" value="1"/>
</dbReference>
<dbReference type="SUPFAM" id="SSF52738">
    <property type="entry name" value="Methylesterase CheB, C-terminal domain"/>
    <property type="match status" value="1"/>
</dbReference>
<sequence length="382" mass="40055">MSIQRADAHAPQTAADTASETGAAVRAMIVDDSTVVRTQLRRWMTEAGIEVVSSARTGRQAVDDVKRVAPDVILLDIEMPDMTGLEALPLLLEAKPGISIIMVSSLTRRNAEISIRCLSKGAADCIPKPNMTQGPDALSDFKRDLIDKVKVLGTRRAPKRGAPEFGRTALRQLLTPSVSPALRPFSRTRPKVLAIGSSTGGPQALAEVFRSMKHRPLNVPVFITQHMPPNFTAVLAEHLNAASGFPAQEGANGVHARPGHIYVAPGGHHMLVTGTAAEPVIRITDEPPVNYCRPAVDPLFASLSAIYGPAVLGVVLTGMGQDGARGALDIAQGGGSIIAQDEATSVVWGMPGHTVKLGACAAVLPLSEIAPKILSTLAGSAS</sequence>
<comment type="subcellular location">
    <subcellularLocation>
        <location evidence="4">Cytoplasm</location>
    </subcellularLocation>
</comment>
<comment type="similarity">
    <text evidence="4">Belongs to the CheB family.</text>
</comment>
<comment type="function">
    <text evidence="4">Involved in chemotaxis. Part of a chemotaxis signal transduction system that modulates chemotaxis in response to various stimuli. Catalyzes the demethylation of specific methylglutamate residues introduced into the chemoreceptors (methyl-accepting chemotaxis proteins or MCP) by CheR. Also mediates the irreversible deamidation of specific glutamine residues to glutamic acid.</text>
</comment>
<evidence type="ECO:0000256" key="2">
    <source>
        <dbReference type="ARBA" id="ARBA00022801"/>
    </source>
</evidence>
<dbReference type="GO" id="GO:0005737">
    <property type="term" value="C:cytoplasm"/>
    <property type="evidence" value="ECO:0007669"/>
    <property type="project" value="UniProtKB-SubCell"/>
</dbReference>
<dbReference type="PROSITE" id="PS50122">
    <property type="entry name" value="CHEB"/>
    <property type="match status" value="1"/>
</dbReference>
<dbReference type="RefSeq" id="WP_188409248.1">
    <property type="nucleotide sequence ID" value="NZ_BMCP01000002.1"/>
</dbReference>
<feature type="modified residue" description="4-aspartylphosphate" evidence="4 6">
    <location>
        <position position="76"/>
    </location>
</feature>
<feature type="domain" description="Response regulatory" evidence="7">
    <location>
        <begin position="26"/>
        <end position="143"/>
    </location>
</feature>
<reference evidence="9" key="2">
    <citation type="submission" date="2020-09" db="EMBL/GenBank/DDBJ databases">
        <authorList>
            <person name="Sun Q."/>
            <person name="Sedlacek I."/>
        </authorList>
    </citation>
    <scope>NUCLEOTIDE SEQUENCE</scope>
    <source>
        <strain evidence="9">CCM 7684</strain>
    </source>
</reference>
<keyword evidence="4 6" id="KW-0597">Phosphoprotein</keyword>
<organism evidence="9 10">
    <name type="scientific">Agaricicola taiwanensis</name>
    <dbReference type="NCBI Taxonomy" id="591372"/>
    <lineage>
        <taxon>Bacteria</taxon>
        <taxon>Pseudomonadati</taxon>
        <taxon>Pseudomonadota</taxon>
        <taxon>Alphaproteobacteria</taxon>
        <taxon>Rhodobacterales</taxon>
        <taxon>Paracoccaceae</taxon>
        <taxon>Agaricicola</taxon>
    </lineage>
</organism>
<evidence type="ECO:0000256" key="6">
    <source>
        <dbReference type="PROSITE-ProRule" id="PRU00169"/>
    </source>
</evidence>
<dbReference type="GO" id="GO:0000156">
    <property type="term" value="F:phosphorelay response regulator activity"/>
    <property type="evidence" value="ECO:0007669"/>
    <property type="project" value="InterPro"/>
</dbReference>
<dbReference type="InterPro" id="IPR001789">
    <property type="entry name" value="Sig_transdc_resp-reg_receiver"/>
</dbReference>
<evidence type="ECO:0000256" key="5">
    <source>
        <dbReference type="PROSITE-ProRule" id="PRU00050"/>
    </source>
</evidence>
<comment type="caution">
    <text evidence="9">The sequence shown here is derived from an EMBL/GenBank/DDBJ whole genome shotgun (WGS) entry which is preliminary data.</text>
</comment>
<dbReference type="SMART" id="SM00448">
    <property type="entry name" value="REC"/>
    <property type="match status" value="1"/>
</dbReference>
<feature type="domain" description="CheB-type methylesterase" evidence="8">
    <location>
        <begin position="184"/>
        <end position="380"/>
    </location>
</feature>
<dbReference type="PROSITE" id="PS50110">
    <property type="entry name" value="RESPONSE_REGULATORY"/>
    <property type="match status" value="1"/>
</dbReference>
<dbReference type="PANTHER" id="PTHR42872">
    <property type="entry name" value="PROTEIN-GLUTAMATE METHYLESTERASE/PROTEIN-GLUTAMINE GLUTAMINASE"/>
    <property type="match status" value="1"/>
</dbReference>
<dbReference type="Pfam" id="PF01339">
    <property type="entry name" value="CheB_methylest"/>
    <property type="match status" value="1"/>
</dbReference>
<dbReference type="PIRSF" id="PIRSF000876">
    <property type="entry name" value="RR_chemtxs_CheB"/>
    <property type="match status" value="1"/>
</dbReference>
<reference evidence="9" key="1">
    <citation type="journal article" date="2014" name="Int. J. Syst. Evol. Microbiol.">
        <title>Complete genome sequence of Corynebacterium casei LMG S-19264T (=DSM 44701T), isolated from a smear-ripened cheese.</title>
        <authorList>
            <consortium name="US DOE Joint Genome Institute (JGI-PGF)"/>
            <person name="Walter F."/>
            <person name="Albersmeier A."/>
            <person name="Kalinowski J."/>
            <person name="Ruckert C."/>
        </authorList>
    </citation>
    <scope>NUCLEOTIDE SEQUENCE</scope>
    <source>
        <strain evidence="9">CCM 7684</strain>
    </source>
</reference>
<feature type="active site" evidence="4 5">
    <location>
        <position position="226"/>
    </location>
</feature>
<dbReference type="InterPro" id="IPR008248">
    <property type="entry name" value="CheB-like"/>
</dbReference>
<dbReference type="GO" id="GO:0050568">
    <property type="term" value="F:protein-glutamine glutaminase activity"/>
    <property type="evidence" value="ECO:0007669"/>
    <property type="project" value="UniProtKB-UniRule"/>
</dbReference>
<dbReference type="Gene3D" id="3.40.50.2300">
    <property type="match status" value="1"/>
</dbReference>
<keyword evidence="10" id="KW-1185">Reference proteome</keyword>
<accession>A0A8J2YGJ6</accession>
<protein>
    <recommendedName>
        <fullName evidence="4">Protein-glutamate methylesterase/protein-glutamine glutaminase</fullName>
        <ecNumber evidence="4">3.1.1.61</ecNumber>
        <ecNumber evidence="4">3.5.1.44</ecNumber>
    </recommendedName>
</protein>
<evidence type="ECO:0000313" key="10">
    <source>
        <dbReference type="Proteomes" id="UP000602745"/>
    </source>
</evidence>
<feature type="active site" evidence="4 5">
    <location>
        <position position="322"/>
    </location>
</feature>
<proteinExistence type="inferred from homology"/>
<dbReference type="CDD" id="cd17541">
    <property type="entry name" value="REC_CheB-like"/>
    <property type="match status" value="1"/>
</dbReference>
<evidence type="ECO:0000256" key="4">
    <source>
        <dbReference type="HAMAP-Rule" id="MF_00099"/>
    </source>
</evidence>
<comment type="PTM">
    <text evidence="4">Phosphorylated by CheA. Phosphorylation of the N-terminal regulatory domain activates the methylesterase activity.</text>
</comment>
<keyword evidence="4" id="KW-0963">Cytoplasm</keyword>
<dbReference type="InterPro" id="IPR035909">
    <property type="entry name" value="CheB_C"/>
</dbReference>
<dbReference type="Gene3D" id="3.40.50.180">
    <property type="entry name" value="Methylesterase CheB, C-terminal domain"/>
    <property type="match status" value="1"/>
</dbReference>
<evidence type="ECO:0000259" key="8">
    <source>
        <dbReference type="PROSITE" id="PS50122"/>
    </source>
</evidence>